<evidence type="ECO:0000313" key="2">
    <source>
        <dbReference type="EMBL" id="MDJ1130942.1"/>
    </source>
</evidence>
<dbReference type="Proteomes" id="UP001214441">
    <property type="component" value="Unassembled WGS sequence"/>
</dbReference>
<sequence>GTSTIDEFAMEDGRIKEDTRRTSVYRMTNTGEPFRRPESGNSLLQEGMGPVPILPFPEGESGIAERRAFAGRLLQGCTRGKW</sequence>
<accession>A0ABT6ZPF3</accession>
<dbReference type="EMBL" id="JANCPR020000003">
    <property type="protein sequence ID" value="MDJ1130942.1"/>
    <property type="molecule type" value="Genomic_DNA"/>
</dbReference>
<organism evidence="2 3">
    <name type="scientific">Streptomyces iconiensis</name>
    <dbReference type="NCBI Taxonomy" id="1384038"/>
    <lineage>
        <taxon>Bacteria</taxon>
        <taxon>Bacillati</taxon>
        <taxon>Actinomycetota</taxon>
        <taxon>Actinomycetes</taxon>
        <taxon>Kitasatosporales</taxon>
        <taxon>Streptomycetaceae</taxon>
        <taxon>Streptomyces</taxon>
    </lineage>
</organism>
<proteinExistence type="predicted"/>
<protein>
    <submittedName>
        <fullName evidence="2">Uncharacterized protein</fullName>
    </submittedName>
</protein>
<feature type="non-terminal residue" evidence="2">
    <location>
        <position position="1"/>
    </location>
</feature>
<feature type="compositionally biased region" description="Basic and acidic residues" evidence="1">
    <location>
        <begin position="11"/>
        <end position="21"/>
    </location>
</feature>
<reference evidence="2 3" key="1">
    <citation type="submission" date="2023-05" db="EMBL/GenBank/DDBJ databases">
        <title>Streptantibioticus silvisoli sp. nov., acidotolerant actinomycetes 1 from pine litter.</title>
        <authorList>
            <person name="Swiecimska M."/>
            <person name="Golinska P."/>
            <person name="Sangal V."/>
            <person name="Wachnowicz B."/>
            <person name="Goodfellow M."/>
        </authorList>
    </citation>
    <scope>NUCLEOTIDE SEQUENCE [LARGE SCALE GENOMIC DNA]</scope>
    <source>
        <strain evidence="2 3">DSM 42109</strain>
    </source>
</reference>
<gene>
    <name evidence="2" type="ORF">NMN56_003045</name>
</gene>
<keyword evidence="3" id="KW-1185">Reference proteome</keyword>
<feature type="region of interest" description="Disordered" evidence="1">
    <location>
        <begin position="1"/>
        <end position="50"/>
    </location>
</feature>
<comment type="caution">
    <text evidence="2">The sequence shown here is derived from an EMBL/GenBank/DDBJ whole genome shotgun (WGS) entry which is preliminary data.</text>
</comment>
<evidence type="ECO:0000256" key="1">
    <source>
        <dbReference type="SAM" id="MobiDB-lite"/>
    </source>
</evidence>
<name>A0ABT6ZPF3_9ACTN</name>
<evidence type="ECO:0000313" key="3">
    <source>
        <dbReference type="Proteomes" id="UP001214441"/>
    </source>
</evidence>